<dbReference type="AlphaFoldDB" id="A0A8J2J1P3"/>
<accession>A0A8J2J1P3</accession>
<feature type="non-terminal residue" evidence="1">
    <location>
        <position position="1"/>
    </location>
</feature>
<dbReference type="Proteomes" id="UP000708208">
    <property type="component" value="Unassembled WGS sequence"/>
</dbReference>
<name>A0A8J2J1P3_9HEXA</name>
<sequence length="59" mass="6683">YYEHLLKNPGVEYTQRPVLLTSIKITGNLHLAGPYMLSFSLYNSGVYYGSGGVEWRRAT</sequence>
<evidence type="ECO:0000313" key="2">
    <source>
        <dbReference type="Proteomes" id="UP000708208"/>
    </source>
</evidence>
<proteinExistence type="predicted"/>
<protein>
    <submittedName>
        <fullName evidence="1">Uncharacterized protein</fullName>
    </submittedName>
</protein>
<dbReference type="EMBL" id="CAJVCH010001130">
    <property type="protein sequence ID" value="CAG7636960.1"/>
    <property type="molecule type" value="Genomic_DNA"/>
</dbReference>
<feature type="non-terminal residue" evidence="1">
    <location>
        <position position="59"/>
    </location>
</feature>
<organism evidence="1 2">
    <name type="scientific">Allacma fusca</name>
    <dbReference type="NCBI Taxonomy" id="39272"/>
    <lineage>
        <taxon>Eukaryota</taxon>
        <taxon>Metazoa</taxon>
        <taxon>Ecdysozoa</taxon>
        <taxon>Arthropoda</taxon>
        <taxon>Hexapoda</taxon>
        <taxon>Collembola</taxon>
        <taxon>Symphypleona</taxon>
        <taxon>Sminthuridae</taxon>
        <taxon>Allacma</taxon>
    </lineage>
</organism>
<reference evidence="1" key="1">
    <citation type="submission" date="2021-06" db="EMBL/GenBank/DDBJ databases">
        <authorList>
            <person name="Hodson N. C."/>
            <person name="Mongue J. A."/>
            <person name="Jaron S. K."/>
        </authorList>
    </citation>
    <scope>NUCLEOTIDE SEQUENCE</scope>
</reference>
<evidence type="ECO:0000313" key="1">
    <source>
        <dbReference type="EMBL" id="CAG7636960.1"/>
    </source>
</evidence>
<comment type="caution">
    <text evidence="1">The sequence shown here is derived from an EMBL/GenBank/DDBJ whole genome shotgun (WGS) entry which is preliminary data.</text>
</comment>
<gene>
    <name evidence="1" type="ORF">AFUS01_LOCUS287</name>
</gene>
<keyword evidence="2" id="KW-1185">Reference proteome</keyword>